<evidence type="ECO:0000313" key="6">
    <source>
        <dbReference type="Proteomes" id="UP000030184"/>
    </source>
</evidence>
<proteinExistence type="predicted"/>
<dbReference type="Gene3D" id="3.40.630.30">
    <property type="match status" value="1"/>
</dbReference>
<dbReference type="PROSITE" id="PS51186">
    <property type="entry name" value="GNAT"/>
    <property type="match status" value="1"/>
</dbReference>
<comment type="caution">
    <text evidence="3">The sequence shown here is derived from an EMBL/GenBank/DDBJ whole genome shotgun (WGS) entry which is preliminary data.</text>
</comment>
<dbReference type="STRING" id="504487.JCM19538_3121"/>
<dbReference type="PANTHER" id="PTHR43305">
    <property type="entry name" value="FAMILY N-ACETYLTRANSFERASE, PUTATIVE (AFU_ORTHOLOGUE AFUA_2G01380)-RELATED"/>
    <property type="match status" value="1"/>
</dbReference>
<dbReference type="Proteomes" id="UP000029641">
    <property type="component" value="Unassembled WGS sequence"/>
</dbReference>
<dbReference type="EMBL" id="BBNR01000002">
    <property type="protein sequence ID" value="GAL65727.1"/>
    <property type="molecule type" value="Genomic_DNA"/>
</dbReference>
<dbReference type="InterPro" id="IPR016181">
    <property type="entry name" value="Acyl_CoA_acyltransferase"/>
</dbReference>
<dbReference type="Pfam" id="PF00583">
    <property type="entry name" value="Acetyltransf_1"/>
    <property type="match status" value="1"/>
</dbReference>
<dbReference type="EMBL" id="BBNY01000003">
    <property type="protein sequence ID" value="GAL88608.1"/>
    <property type="molecule type" value="Genomic_DNA"/>
</dbReference>
<reference evidence="6" key="1">
    <citation type="journal article" date="2014" name="Genome Announc.">
        <title>Draft Genome Sequence of Marine Flavobacterium Jejuia pallidilutea Strain 11shimoA1 and Pigmentation Mutants.</title>
        <authorList>
            <person name="Takatani N."/>
            <person name="Nakanishi M."/>
            <person name="Meirelles P."/>
            <person name="Mino S."/>
            <person name="Suda W."/>
            <person name="Oshima K."/>
            <person name="Hattori M."/>
            <person name="Ohkuma M."/>
            <person name="Hosokawa M."/>
            <person name="Miyashita K."/>
            <person name="Thompson F.L."/>
            <person name="Niwa A."/>
            <person name="Sawabe T."/>
            <person name="Sawabe T."/>
        </authorList>
    </citation>
    <scope>NUCLEOTIDE SEQUENCE [LARGE SCALE GENOMIC DNA]</scope>
    <source>
        <strain evidence="6">JCM 19538</strain>
    </source>
</reference>
<dbReference type="Proteomes" id="UP000030184">
    <property type="component" value="Unassembled WGS sequence"/>
</dbReference>
<name>A0A090WBK5_9FLAO</name>
<evidence type="ECO:0000259" key="1">
    <source>
        <dbReference type="PROSITE" id="PS51186"/>
    </source>
</evidence>
<dbReference type="eggNOG" id="COG0456">
    <property type="taxonomic scope" value="Bacteria"/>
</dbReference>
<dbReference type="OrthoDB" id="5419426at2"/>
<dbReference type="SUPFAM" id="SSF55729">
    <property type="entry name" value="Acyl-CoA N-acyltransferases (Nat)"/>
    <property type="match status" value="1"/>
</dbReference>
<feature type="domain" description="N-acetyltransferase" evidence="1">
    <location>
        <begin position="6"/>
        <end position="164"/>
    </location>
</feature>
<keyword evidence="3" id="KW-0808">Transferase</keyword>
<protein>
    <submittedName>
        <fullName evidence="3">Uncharacterized acetyltransferase YjgM</fullName>
    </submittedName>
</protein>
<dbReference type="Proteomes" id="UP000029646">
    <property type="component" value="Unassembled WGS sequence"/>
</dbReference>
<sequence>MRKDTIVIREIQPKDNAPLEAVIRACFHEFKIPLKGTAYEDPETKQMFESYQNNNAIYYVIEKNGEVLGGAGVKPLKDFKGNICELQKMYFSPKIRGKGFGKKMFETCLNAAKTLAYEKCYIESAPQLKAAIHVYESFGFKHLEGPLGNTGHSSCSVWMIKDLCN</sequence>
<accession>A0A090WBK5</accession>
<dbReference type="CDD" id="cd04301">
    <property type="entry name" value="NAT_SF"/>
    <property type="match status" value="1"/>
</dbReference>
<gene>
    <name evidence="2" type="ORF">JCM19301_3412</name>
    <name evidence="3" type="ORF">JCM19302_184</name>
    <name evidence="4" type="ORF">JCM19538_3121</name>
</gene>
<evidence type="ECO:0000313" key="4">
    <source>
        <dbReference type="EMBL" id="GAL88608.1"/>
    </source>
</evidence>
<dbReference type="EMBL" id="BBNS01000032">
    <property type="protein sequence ID" value="GAL72824.1"/>
    <property type="molecule type" value="Genomic_DNA"/>
</dbReference>
<evidence type="ECO:0000313" key="2">
    <source>
        <dbReference type="EMBL" id="GAL65727.1"/>
    </source>
</evidence>
<dbReference type="GO" id="GO:0016747">
    <property type="term" value="F:acyltransferase activity, transferring groups other than amino-acyl groups"/>
    <property type="evidence" value="ECO:0007669"/>
    <property type="project" value="InterPro"/>
</dbReference>
<dbReference type="InterPro" id="IPR052777">
    <property type="entry name" value="Acetyltransferase_Enz"/>
</dbReference>
<dbReference type="InterPro" id="IPR000182">
    <property type="entry name" value="GNAT_dom"/>
</dbReference>
<dbReference type="RefSeq" id="WP_042240935.1">
    <property type="nucleotide sequence ID" value="NZ_BBNR01000002.1"/>
</dbReference>
<organism evidence="3 5">
    <name type="scientific">Jejuia pallidilutea</name>
    <dbReference type="NCBI Taxonomy" id="504487"/>
    <lineage>
        <taxon>Bacteria</taxon>
        <taxon>Pseudomonadati</taxon>
        <taxon>Bacteroidota</taxon>
        <taxon>Flavobacteriia</taxon>
        <taxon>Flavobacteriales</taxon>
        <taxon>Flavobacteriaceae</taxon>
        <taxon>Jejuia</taxon>
    </lineage>
</organism>
<evidence type="ECO:0000313" key="3">
    <source>
        <dbReference type="EMBL" id="GAL72824.1"/>
    </source>
</evidence>
<dbReference type="PANTHER" id="PTHR43305:SF1">
    <property type="entry name" value="FAMILY N-ACETYLTRANSFERASE, PUTATIVE (AFU_ORTHOLOGUE AFUA_2G01380)-RELATED"/>
    <property type="match status" value="1"/>
</dbReference>
<dbReference type="AlphaFoldDB" id="A0A090WBK5"/>
<evidence type="ECO:0000313" key="5">
    <source>
        <dbReference type="Proteomes" id="UP000029646"/>
    </source>
</evidence>
<keyword evidence="6" id="KW-1185">Reference proteome</keyword>